<name>A0ABT1T7V7_9SPHI</name>
<dbReference type="Gene3D" id="3.90.950.20">
    <property type="entry name" value="CinA-like"/>
    <property type="match status" value="1"/>
</dbReference>
<organism evidence="2 3">
    <name type="scientific">Mucilaginibacter aquariorum</name>
    <dbReference type="NCBI Taxonomy" id="2967225"/>
    <lineage>
        <taxon>Bacteria</taxon>
        <taxon>Pseudomonadati</taxon>
        <taxon>Bacteroidota</taxon>
        <taxon>Sphingobacteriia</taxon>
        <taxon>Sphingobacteriales</taxon>
        <taxon>Sphingobacteriaceae</taxon>
        <taxon>Mucilaginibacter</taxon>
    </lineage>
</organism>
<evidence type="ECO:0000259" key="1">
    <source>
        <dbReference type="Pfam" id="PF02464"/>
    </source>
</evidence>
<keyword evidence="3" id="KW-1185">Reference proteome</keyword>
<gene>
    <name evidence="2" type="ORF">NPE20_22155</name>
</gene>
<accession>A0ABT1T7V7</accession>
<dbReference type="EMBL" id="JANHOH010000009">
    <property type="protein sequence ID" value="MCQ6960699.1"/>
    <property type="molecule type" value="Genomic_DNA"/>
</dbReference>
<sequence>MAEPKILTCSKLIAEHQLTIAFAESATAGWLCSEFALAPESGQILKGGIVCYDASLKEKILGVNPDLIKQYTPESEEVTREMAVKLKGVIESDIQVAVTGLTSPGGSETPEKPVGTMFVYAFIKGKPAHFRRVFKGTCEEVIHQTIDATAELLTNNLNSK</sequence>
<evidence type="ECO:0000313" key="3">
    <source>
        <dbReference type="Proteomes" id="UP001204376"/>
    </source>
</evidence>
<dbReference type="InterPro" id="IPR036653">
    <property type="entry name" value="CinA-like_C"/>
</dbReference>
<dbReference type="RefSeq" id="WP_256540881.1">
    <property type="nucleotide sequence ID" value="NZ_JANHOH010000009.1"/>
</dbReference>
<dbReference type="Proteomes" id="UP001204376">
    <property type="component" value="Unassembled WGS sequence"/>
</dbReference>
<dbReference type="NCBIfam" id="TIGR00199">
    <property type="entry name" value="PncC_domain"/>
    <property type="match status" value="1"/>
</dbReference>
<dbReference type="Pfam" id="PF02464">
    <property type="entry name" value="CinA"/>
    <property type="match status" value="1"/>
</dbReference>
<reference evidence="2 3" key="1">
    <citation type="submission" date="2022-07" db="EMBL/GenBank/DDBJ databases">
        <title>Mucilaginibacter sp. JC4.</title>
        <authorList>
            <person name="Le V."/>
            <person name="Ko S.-R."/>
            <person name="Ahn C.-Y."/>
            <person name="Oh H.-M."/>
        </authorList>
    </citation>
    <scope>NUCLEOTIDE SEQUENCE [LARGE SCALE GENOMIC DNA]</scope>
    <source>
        <strain evidence="2 3">JC4</strain>
    </source>
</reference>
<dbReference type="SUPFAM" id="SSF142433">
    <property type="entry name" value="CinA-like"/>
    <property type="match status" value="1"/>
</dbReference>
<evidence type="ECO:0000313" key="2">
    <source>
        <dbReference type="EMBL" id="MCQ6960699.1"/>
    </source>
</evidence>
<dbReference type="InterPro" id="IPR008136">
    <property type="entry name" value="CinA_C"/>
</dbReference>
<protein>
    <submittedName>
        <fullName evidence="2">Nicotinamide-nucleotide amidohydrolase family protein</fullName>
    </submittedName>
</protein>
<comment type="caution">
    <text evidence="2">The sequence shown here is derived from an EMBL/GenBank/DDBJ whole genome shotgun (WGS) entry which is preliminary data.</text>
</comment>
<proteinExistence type="predicted"/>
<feature type="domain" description="CinA C-terminal" evidence="1">
    <location>
        <begin position="9"/>
        <end position="155"/>
    </location>
</feature>